<dbReference type="Proteomes" id="UP000076532">
    <property type="component" value="Unassembled WGS sequence"/>
</dbReference>
<dbReference type="Pfam" id="PF20151">
    <property type="entry name" value="DUF6533"/>
    <property type="match status" value="1"/>
</dbReference>
<sequence length="340" mass="38067">MDQLVQDVDAVNIHQKLQFVALSLLFYDWFITFGAEVDHIWHKPKSFSAILFLFNRYHALLGNMIVVIMTFVTMPGVVGTLFHIDYILNAILNRIYHSCKEFELFRQILIIITQLSVCNLLTLRTWALYERNRRVLAVMVSVGLVLFSLSVWAITRQKVGIASDVPGCHIAVLNQRGNGARQAVPWEALFVYGVLIISLTVFKTWQARGRYGFSPSYITLFGLILRDGAMYFTVMALGGLANVMTFYYSRPLLKGVLSTFSSCMSVTLASRLLLNLHTTTTAGLFTSPNGSSELFTSVEFNHDVQEISIRGDSEDTCCDTVPLSHVDQTLGPVCDANEAV</sequence>
<keyword evidence="1" id="KW-0472">Membrane</keyword>
<name>A0A167U6K8_9AGAM</name>
<feature type="transmembrane region" description="Helical" evidence="1">
    <location>
        <begin position="189"/>
        <end position="207"/>
    </location>
</feature>
<evidence type="ECO:0000256" key="1">
    <source>
        <dbReference type="SAM" id="Phobius"/>
    </source>
</evidence>
<dbReference type="EMBL" id="KV418029">
    <property type="protein sequence ID" value="KZP03640.1"/>
    <property type="molecule type" value="Genomic_DNA"/>
</dbReference>
<dbReference type="OrthoDB" id="2686513at2759"/>
<dbReference type="AlphaFoldDB" id="A0A167U6K8"/>
<feature type="transmembrane region" description="Helical" evidence="1">
    <location>
        <begin position="61"/>
        <end position="84"/>
    </location>
</feature>
<accession>A0A167U6K8</accession>
<proteinExistence type="predicted"/>
<dbReference type="InterPro" id="IPR045340">
    <property type="entry name" value="DUF6533"/>
</dbReference>
<evidence type="ECO:0000259" key="2">
    <source>
        <dbReference type="Pfam" id="PF20151"/>
    </source>
</evidence>
<gene>
    <name evidence="3" type="ORF">FIBSPDRAFT_1055161</name>
</gene>
<feature type="transmembrane region" description="Helical" evidence="1">
    <location>
        <begin position="104"/>
        <end position="123"/>
    </location>
</feature>
<feature type="transmembrane region" description="Helical" evidence="1">
    <location>
        <begin position="228"/>
        <end position="249"/>
    </location>
</feature>
<protein>
    <recommendedName>
        <fullName evidence="2">DUF6533 domain-containing protein</fullName>
    </recommendedName>
</protein>
<keyword evidence="4" id="KW-1185">Reference proteome</keyword>
<feature type="transmembrane region" description="Helical" evidence="1">
    <location>
        <begin position="135"/>
        <end position="154"/>
    </location>
</feature>
<keyword evidence="1" id="KW-0812">Transmembrane</keyword>
<evidence type="ECO:0000313" key="3">
    <source>
        <dbReference type="EMBL" id="KZP03640.1"/>
    </source>
</evidence>
<keyword evidence="1" id="KW-1133">Transmembrane helix</keyword>
<reference evidence="3 4" key="1">
    <citation type="journal article" date="2016" name="Mol. Biol. Evol.">
        <title>Comparative Genomics of Early-Diverging Mushroom-Forming Fungi Provides Insights into the Origins of Lignocellulose Decay Capabilities.</title>
        <authorList>
            <person name="Nagy L.G."/>
            <person name="Riley R."/>
            <person name="Tritt A."/>
            <person name="Adam C."/>
            <person name="Daum C."/>
            <person name="Floudas D."/>
            <person name="Sun H."/>
            <person name="Yadav J.S."/>
            <person name="Pangilinan J."/>
            <person name="Larsson K.H."/>
            <person name="Matsuura K."/>
            <person name="Barry K."/>
            <person name="Labutti K."/>
            <person name="Kuo R."/>
            <person name="Ohm R.A."/>
            <person name="Bhattacharya S.S."/>
            <person name="Shirouzu T."/>
            <person name="Yoshinaga Y."/>
            <person name="Martin F.M."/>
            <person name="Grigoriev I.V."/>
            <person name="Hibbett D.S."/>
        </authorList>
    </citation>
    <scope>NUCLEOTIDE SEQUENCE [LARGE SCALE GENOMIC DNA]</scope>
    <source>
        <strain evidence="3 4">CBS 109695</strain>
    </source>
</reference>
<feature type="transmembrane region" description="Helical" evidence="1">
    <location>
        <begin position="255"/>
        <end position="274"/>
    </location>
</feature>
<evidence type="ECO:0000313" key="4">
    <source>
        <dbReference type="Proteomes" id="UP000076532"/>
    </source>
</evidence>
<feature type="domain" description="DUF6533" evidence="2">
    <location>
        <begin position="18"/>
        <end position="60"/>
    </location>
</feature>
<organism evidence="3 4">
    <name type="scientific">Athelia psychrophila</name>
    <dbReference type="NCBI Taxonomy" id="1759441"/>
    <lineage>
        <taxon>Eukaryota</taxon>
        <taxon>Fungi</taxon>
        <taxon>Dikarya</taxon>
        <taxon>Basidiomycota</taxon>
        <taxon>Agaricomycotina</taxon>
        <taxon>Agaricomycetes</taxon>
        <taxon>Agaricomycetidae</taxon>
        <taxon>Atheliales</taxon>
        <taxon>Atheliaceae</taxon>
        <taxon>Athelia</taxon>
    </lineage>
</organism>